<dbReference type="Pfam" id="PF00533">
    <property type="entry name" value="BRCT"/>
    <property type="match status" value="1"/>
</dbReference>
<sequence length="304" mass="34230">MDFVAIDFETANSLRSSVCSVGVVVVKNGKIHEEVQTLINPLSEFHYFNTRVHGITENMVQDAPTFEEFWPQLKPYIDKQMIIAHNASFDIGVLKDSVSRCYETQPEYQYSCSYRIAKKVWPDLYNHKLSTVANYLSISLKHHDALEDARAAALIVLEAMKKTRTSSINELSHLHKIKIGDSVTLKKPNSRAKKSIEDKPLTYIETQINEPNPRHPFYGAHIVFTGKMDSMTRSSAAQYAVDRGAICKGAVDVDTNFLIVGDQALTKYVEGVKSSKMLKAEALIQKGIPLEIVGEQDFLKLVRH</sequence>
<organism evidence="3 4">
    <name type="scientific">Psychrobacillus faecigallinarum</name>
    <dbReference type="NCBI Taxonomy" id="2762235"/>
    <lineage>
        <taxon>Bacteria</taxon>
        <taxon>Bacillati</taxon>
        <taxon>Bacillota</taxon>
        <taxon>Bacilli</taxon>
        <taxon>Bacillales</taxon>
        <taxon>Bacillaceae</taxon>
        <taxon>Psychrobacillus</taxon>
    </lineage>
</organism>
<name>A0ABR8R8L6_9BACI</name>
<evidence type="ECO:0000313" key="4">
    <source>
        <dbReference type="Proteomes" id="UP000640786"/>
    </source>
</evidence>
<feature type="domain" description="Exonuclease" evidence="2">
    <location>
        <begin position="2"/>
        <end position="165"/>
    </location>
</feature>
<dbReference type="CDD" id="cd17748">
    <property type="entry name" value="BRCT_DNA_ligase_like"/>
    <property type="match status" value="1"/>
</dbReference>
<dbReference type="Gene3D" id="3.40.50.10190">
    <property type="entry name" value="BRCT domain"/>
    <property type="match status" value="1"/>
</dbReference>
<dbReference type="SMART" id="SM00479">
    <property type="entry name" value="EXOIII"/>
    <property type="match status" value="1"/>
</dbReference>
<dbReference type="InterPro" id="IPR001357">
    <property type="entry name" value="BRCT_dom"/>
</dbReference>
<protein>
    <submittedName>
        <fullName evidence="3">3'-5' exoribonuclease</fullName>
    </submittedName>
</protein>
<dbReference type="PANTHER" id="PTHR30231:SF42">
    <property type="entry name" value="EXONUCLEASE"/>
    <property type="match status" value="1"/>
</dbReference>
<dbReference type="RefSeq" id="WP_191696996.1">
    <property type="nucleotide sequence ID" value="NZ_JACSQO010000003.1"/>
</dbReference>
<dbReference type="InterPro" id="IPR013520">
    <property type="entry name" value="Ribonucl_H"/>
</dbReference>
<keyword evidence="1" id="KW-0378">Hydrolase</keyword>
<dbReference type="CDD" id="cd06130">
    <property type="entry name" value="DNA_pol_III_epsilon_like"/>
    <property type="match status" value="1"/>
</dbReference>
<dbReference type="InterPro" id="IPR036397">
    <property type="entry name" value="RNaseH_sf"/>
</dbReference>
<dbReference type="InterPro" id="IPR006054">
    <property type="entry name" value="DnaQ"/>
</dbReference>
<dbReference type="Proteomes" id="UP000640786">
    <property type="component" value="Unassembled WGS sequence"/>
</dbReference>
<dbReference type="SUPFAM" id="SSF52113">
    <property type="entry name" value="BRCT domain"/>
    <property type="match status" value="1"/>
</dbReference>
<dbReference type="InterPro" id="IPR012337">
    <property type="entry name" value="RNaseH-like_sf"/>
</dbReference>
<proteinExistence type="predicted"/>
<dbReference type="Pfam" id="PF00929">
    <property type="entry name" value="RNase_T"/>
    <property type="match status" value="1"/>
</dbReference>
<gene>
    <name evidence="3" type="ORF">H9650_08445</name>
</gene>
<evidence type="ECO:0000313" key="3">
    <source>
        <dbReference type="EMBL" id="MBD7944146.1"/>
    </source>
</evidence>
<evidence type="ECO:0000259" key="2">
    <source>
        <dbReference type="SMART" id="SM00479"/>
    </source>
</evidence>
<reference evidence="3 4" key="1">
    <citation type="submission" date="2020-08" db="EMBL/GenBank/DDBJ databases">
        <title>A Genomic Blueprint of the Chicken Gut Microbiome.</title>
        <authorList>
            <person name="Gilroy R."/>
            <person name="Ravi A."/>
            <person name="Getino M."/>
            <person name="Pursley I."/>
            <person name="Horton D.L."/>
            <person name="Alikhan N.-F."/>
            <person name="Baker D."/>
            <person name="Gharbi K."/>
            <person name="Hall N."/>
            <person name="Watson M."/>
            <person name="Adriaenssens E.M."/>
            <person name="Foster-Nyarko E."/>
            <person name="Jarju S."/>
            <person name="Secka A."/>
            <person name="Antonio M."/>
            <person name="Oren A."/>
            <person name="Chaudhuri R."/>
            <person name="La Ragione R.M."/>
            <person name="Hildebrand F."/>
            <person name="Pallen M.J."/>
        </authorList>
    </citation>
    <scope>NUCLEOTIDE SEQUENCE [LARGE SCALE GENOMIC DNA]</scope>
    <source>
        <strain evidence="3 4">Sa2BUA9</strain>
    </source>
</reference>
<keyword evidence="1" id="KW-0540">Nuclease</keyword>
<dbReference type="EMBL" id="JACSQO010000003">
    <property type="protein sequence ID" value="MBD7944146.1"/>
    <property type="molecule type" value="Genomic_DNA"/>
</dbReference>
<keyword evidence="4" id="KW-1185">Reference proteome</keyword>
<dbReference type="InterPro" id="IPR036420">
    <property type="entry name" value="BRCT_dom_sf"/>
</dbReference>
<accession>A0ABR8R8L6</accession>
<evidence type="ECO:0000256" key="1">
    <source>
        <dbReference type="ARBA" id="ARBA00022839"/>
    </source>
</evidence>
<dbReference type="SUPFAM" id="SSF53098">
    <property type="entry name" value="Ribonuclease H-like"/>
    <property type="match status" value="1"/>
</dbReference>
<comment type="caution">
    <text evidence="3">The sequence shown here is derived from an EMBL/GenBank/DDBJ whole genome shotgun (WGS) entry which is preliminary data.</text>
</comment>
<keyword evidence="1" id="KW-0269">Exonuclease</keyword>
<dbReference type="Gene3D" id="3.30.420.10">
    <property type="entry name" value="Ribonuclease H-like superfamily/Ribonuclease H"/>
    <property type="match status" value="1"/>
</dbReference>
<dbReference type="PANTHER" id="PTHR30231">
    <property type="entry name" value="DNA POLYMERASE III SUBUNIT EPSILON"/>
    <property type="match status" value="1"/>
</dbReference>
<dbReference type="NCBIfam" id="TIGR00573">
    <property type="entry name" value="dnaq"/>
    <property type="match status" value="1"/>
</dbReference>